<dbReference type="InterPro" id="IPR050641">
    <property type="entry name" value="RIFMO-like"/>
</dbReference>
<evidence type="ECO:0000259" key="5">
    <source>
        <dbReference type="Pfam" id="PF01494"/>
    </source>
</evidence>
<dbReference type="AlphaFoldDB" id="A0A8H6RYU4"/>
<dbReference type="PRINTS" id="PR00420">
    <property type="entry name" value="RNGMNOXGNASE"/>
</dbReference>
<comment type="cofactor">
    <cofactor evidence="1">
        <name>FAD</name>
        <dbReference type="ChEBI" id="CHEBI:57692"/>
    </cofactor>
</comment>
<dbReference type="PANTHER" id="PTHR43004">
    <property type="entry name" value="TRK SYSTEM POTASSIUM UPTAKE PROTEIN"/>
    <property type="match status" value="1"/>
</dbReference>
<organism evidence="6 7">
    <name type="scientific">Mycena indigotica</name>
    <dbReference type="NCBI Taxonomy" id="2126181"/>
    <lineage>
        <taxon>Eukaryota</taxon>
        <taxon>Fungi</taxon>
        <taxon>Dikarya</taxon>
        <taxon>Basidiomycota</taxon>
        <taxon>Agaricomycotina</taxon>
        <taxon>Agaricomycetes</taxon>
        <taxon>Agaricomycetidae</taxon>
        <taxon>Agaricales</taxon>
        <taxon>Marasmiineae</taxon>
        <taxon>Mycenaceae</taxon>
        <taxon>Mycena</taxon>
    </lineage>
</organism>
<keyword evidence="2" id="KW-0285">Flavoprotein</keyword>
<dbReference type="InterPro" id="IPR036188">
    <property type="entry name" value="FAD/NAD-bd_sf"/>
</dbReference>
<dbReference type="Gene3D" id="3.30.70.2450">
    <property type="match status" value="1"/>
</dbReference>
<gene>
    <name evidence="6" type="ORF">MIND_01339200</name>
</gene>
<dbReference type="RefSeq" id="XP_037213833.1">
    <property type="nucleotide sequence ID" value="XM_037369837.1"/>
</dbReference>
<dbReference type="Gene3D" id="3.50.50.60">
    <property type="entry name" value="FAD/NAD(P)-binding domain"/>
    <property type="match status" value="1"/>
</dbReference>
<evidence type="ECO:0000256" key="4">
    <source>
        <dbReference type="ARBA" id="ARBA00023002"/>
    </source>
</evidence>
<evidence type="ECO:0000256" key="3">
    <source>
        <dbReference type="ARBA" id="ARBA00022827"/>
    </source>
</evidence>
<dbReference type="GeneID" id="59352353"/>
<comment type="caution">
    <text evidence="6">The sequence shown here is derived from an EMBL/GenBank/DDBJ whole genome shotgun (WGS) entry which is preliminary data.</text>
</comment>
<dbReference type="InterPro" id="IPR002938">
    <property type="entry name" value="FAD-bd"/>
</dbReference>
<proteinExistence type="predicted"/>
<dbReference type="SUPFAM" id="SSF51905">
    <property type="entry name" value="FAD/NAD(P)-binding domain"/>
    <property type="match status" value="1"/>
</dbReference>
<keyword evidence="3" id="KW-0274">FAD</keyword>
<dbReference type="GO" id="GO:0071949">
    <property type="term" value="F:FAD binding"/>
    <property type="evidence" value="ECO:0007669"/>
    <property type="project" value="InterPro"/>
</dbReference>
<reference evidence="6" key="1">
    <citation type="submission" date="2020-05" db="EMBL/GenBank/DDBJ databases">
        <title>Mycena genomes resolve the evolution of fungal bioluminescence.</title>
        <authorList>
            <person name="Tsai I.J."/>
        </authorList>
    </citation>
    <scope>NUCLEOTIDE SEQUENCE</scope>
    <source>
        <strain evidence="6">171206Taipei</strain>
    </source>
</reference>
<keyword evidence="7" id="KW-1185">Reference proteome</keyword>
<keyword evidence="4" id="KW-0560">Oxidoreductase</keyword>
<dbReference type="Proteomes" id="UP000636479">
    <property type="component" value="Unassembled WGS sequence"/>
</dbReference>
<evidence type="ECO:0000256" key="2">
    <source>
        <dbReference type="ARBA" id="ARBA00022630"/>
    </source>
</evidence>
<feature type="domain" description="FAD-binding" evidence="5">
    <location>
        <begin position="8"/>
        <end position="379"/>
    </location>
</feature>
<dbReference type="OrthoDB" id="2690153at2759"/>
<name>A0A8H6RYU4_9AGAR</name>
<dbReference type="Pfam" id="PF01494">
    <property type="entry name" value="FAD_binding_3"/>
    <property type="match status" value="1"/>
</dbReference>
<accession>A0A8H6RYU4</accession>
<evidence type="ECO:0000313" key="7">
    <source>
        <dbReference type="Proteomes" id="UP000636479"/>
    </source>
</evidence>
<evidence type="ECO:0000256" key="1">
    <source>
        <dbReference type="ARBA" id="ARBA00001974"/>
    </source>
</evidence>
<dbReference type="PANTHER" id="PTHR43004:SF19">
    <property type="entry name" value="BINDING MONOOXYGENASE, PUTATIVE (JCVI)-RELATED"/>
    <property type="match status" value="1"/>
</dbReference>
<evidence type="ECO:0000313" key="6">
    <source>
        <dbReference type="EMBL" id="KAF7290255.1"/>
    </source>
</evidence>
<dbReference type="EMBL" id="JACAZF010000015">
    <property type="protein sequence ID" value="KAF7290255.1"/>
    <property type="molecule type" value="Genomic_DNA"/>
</dbReference>
<sequence>MAALLPSETTVCIVGAGPSGLACALGLALRGVPFVIVDALEAGHNSSRAVVMQANALEALEAINPALAAAIVADGVAAETISMINVHEKTIFDMRMSENASRTKYGYCLLIGQHRVEERMREWLGQAGVEIAWRKRVTAVREDGSNYELAFESGETLRARYIVAADGSKSSLRQFAGIQFLNPYTKTEAIPRPGDPSFVVADVIFQEPLPPNVPRDRLQMMVGGGGVVLTAPMLSPTSNALFRLYLGVPANPPSHPDAAYLQAVLDKRGPGSHSKAYPVPKIVSVLDSSRYLTRPALAERYVHRAPGGAYLLLVGDAAHKHGPTAGQGMNMGIVDGAELAGALASHIAQSGEKPGSADPAHILDAYSTRRRNVARQVIDMVETMGRVEGSGAGWTSSLRAAALWLLLKVSFVNSAISWKIGGLGHSAQMLGK</sequence>
<dbReference type="GO" id="GO:0016709">
    <property type="term" value="F:oxidoreductase activity, acting on paired donors, with incorporation or reduction of molecular oxygen, NAD(P)H as one donor, and incorporation of one atom of oxygen"/>
    <property type="evidence" value="ECO:0007669"/>
    <property type="project" value="UniProtKB-ARBA"/>
</dbReference>
<protein>
    <submittedName>
        <fullName evidence="6">FAD/NAD(P)-binding domain-containing protein</fullName>
    </submittedName>
</protein>